<feature type="active site" description="Proton donor/acceptor" evidence="1">
    <location>
        <position position="84"/>
    </location>
</feature>
<dbReference type="InterPro" id="IPR029033">
    <property type="entry name" value="His_PPase_superfam"/>
</dbReference>
<dbReference type="SMART" id="SM00855">
    <property type="entry name" value="PGAM"/>
    <property type="match status" value="1"/>
</dbReference>
<dbReference type="PROSITE" id="PS00175">
    <property type="entry name" value="PG_MUTASE"/>
    <property type="match status" value="1"/>
</dbReference>
<dbReference type="PIRSF" id="PIRSF000709">
    <property type="entry name" value="6PFK_2-Ptase"/>
    <property type="match status" value="1"/>
</dbReference>
<evidence type="ECO:0000256" key="1">
    <source>
        <dbReference type="PIRSR" id="PIRSR613078-1"/>
    </source>
</evidence>
<proteinExistence type="predicted"/>
<feature type="binding site" evidence="2">
    <location>
        <begin position="10"/>
        <end position="17"/>
    </location>
    <ligand>
        <name>substrate</name>
    </ligand>
</feature>
<dbReference type="CDD" id="cd07067">
    <property type="entry name" value="HP_PGM_like"/>
    <property type="match status" value="1"/>
</dbReference>
<feature type="active site" description="Tele-phosphohistidine intermediate" evidence="1">
    <location>
        <position position="11"/>
    </location>
</feature>
<name>A0AAE3KK72_9PSEU</name>
<keyword evidence="4" id="KW-1185">Reference proteome</keyword>
<reference evidence="3" key="1">
    <citation type="submission" date="2022-06" db="EMBL/GenBank/DDBJ databases">
        <title>Genomic Encyclopedia of Archaeal and Bacterial Type Strains, Phase II (KMG-II): from individual species to whole genera.</title>
        <authorList>
            <person name="Goeker M."/>
        </authorList>
    </citation>
    <scope>NUCLEOTIDE SEQUENCE</scope>
    <source>
        <strain evidence="3">DSM 43935</strain>
    </source>
</reference>
<feature type="binding site" evidence="2">
    <location>
        <position position="60"/>
    </location>
    <ligand>
        <name>substrate</name>
    </ligand>
</feature>
<dbReference type="Proteomes" id="UP001206128">
    <property type="component" value="Unassembled WGS sequence"/>
</dbReference>
<dbReference type="PANTHER" id="PTHR48100">
    <property type="entry name" value="BROAD-SPECIFICITY PHOSPHATASE YOR283W-RELATED"/>
    <property type="match status" value="1"/>
</dbReference>
<dbReference type="AlphaFoldDB" id="A0AAE3KK72"/>
<dbReference type="InterPro" id="IPR001345">
    <property type="entry name" value="PG/BPGM_mutase_AS"/>
</dbReference>
<dbReference type="PANTHER" id="PTHR48100:SF62">
    <property type="entry name" value="GLUCOSYL-3-PHOSPHOGLYCERATE PHOSPHATASE"/>
    <property type="match status" value="1"/>
</dbReference>
<dbReference type="RefSeq" id="WP_253769642.1">
    <property type="nucleotide sequence ID" value="NZ_JAMTCK010000004.1"/>
</dbReference>
<dbReference type="Gene3D" id="3.40.50.1240">
    <property type="entry name" value="Phosphoglycerate mutase-like"/>
    <property type="match status" value="1"/>
</dbReference>
<evidence type="ECO:0000313" key="3">
    <source>
        <dbReference type="EMBL" id="MCP2165128.1"/>
    </source>
</evidence>
<dbReference type="GO" id="GO:0016791">
    <property type="term" value="F:phosphatase activity"/>
    <property type="evidence" value="ECO:0007669"/>
    <property type="project" value="TreeGrafter"/>
</dbReference>
<evidence type="ECO:0000313" key="4">
    <source>
        <dbReference type="Proteomes" id="UP001206128"/>
    </source>
</evidence>
<gene>
    <name evidence="3" type="ORF">LX83_001977</name>
</gene>
<evidence type="ECO:0000256" key="2">
    <source>
        <dbReference type="PIRSR" id="PIRSR613078-2"/>
    </source>
</evidence>
<sequence>MALSRLVLWRHGETDYNASGRMQGHLDSALTETGWNQARFAVPVLAKFAPELVVASDLRRATDTATVFTSATGVPLRIDDRLRETNLGKWQGRTASEIEEEWPGVMHSWQHDPQWAPPGGESRVDVAARAARVVAELDRDLHGTVMLCAHGGLIVALTARLLGLPLPVWPQLAGIGNCHWTVFTRRPTDDTPTWRLSTYNAGITG</sequence>
<accession>A0AAE3KK72</accession>
<comment type="caution">
    <text evidence="3">The sequence shown here is derived from an EMBL/GenBank/DDBJ whole genome shotgun (WGS) entry which is preliminary data.</text>
</comment>
<protein>
    <submittedName>
        <fullName evidence="3">Glucosyl-3-phosphoglycerate phosphatase (Pgm family)</fullName>
    </submittedName>
</protein>
<dbReference type="Pfam" id="PF00300">
    <property type="entry name" value="His_Phos_1"/>
    <property type="match status" value="1"/>
</dbReference>
<dbReference type="GO" id="GO:0005737">
    <property type="term" value="C:cytoplasm"/>
    <property type="evidence" value="ECO:0007669"/>
    <property type="project" value="TreeGrafter"/>
</dbReference>
<dbReference type="EMBL" id="JAMTCK010000004">
    <property type="protein sequence ID" value="MCP2165128.1"/>
    <property type="molecule type" value="Genomic_DNA"/>
</dbReference>
<dbReference type="SUPFAM" id="SSF53254">
    <property type="entry name" value="Phosphoglycerate mutase-like"/>
    <property type="match status" value="1"/>
</dbReference>
<dbReference type="InterPro" id="IPR013078">
    <property type="entry name" value="His_Pase_superF_clade-1"/>
</dbReference>
<organism evidence="3 4">
    <name type="scientific">Goodfellowiella coeruleoviolacea</name>
    <dbReference type="NCBI Taxonomy" id="334858"/>
    <lineage>
        <taxon>Bacteria</taxon>
        <taxon>Bacillati</taxon>
        <taxon>Actinomycetota</taxon>
        <taxon>Actinomycetes</taxon>
        <taxon>Pseudonocardiales</taxon>
        <taxon>Pseudonocardiaceae</taxon>
        <taxon>Goodfellowiella</taxon>
    </lineage>
</organism>
<dbReference type="InterPro" id="IPR050275">
    <property type="entry name" value="PGM_Phosphatase"/>
</dbReference>